<reference evidence="1 2" key="1">
    <citation type="submission" date="2020-03" db="EMBL/GenBank/DDBJ databases">
        <title>Genome sequence of Toxoplasma gondii RH-88 strain.</title>
        <authorList>
            <person name="Lorenzi H.A."/>
            <person name="Venepally P."/>
            <person name="Rozenberg A."/>
            <person name="Sibley D."/>
        </authorList>
    </citation>
    <scope>NUCLEOTIDE SEQUENCE [LARGE SCALE GENOMIC DNA]</scope>
    <source>
        <strain evidence="1 2">RH-88</strain>
    </source>
</reference>
<protein>
    <submittedName>
        <fullName evidence="1">Uncharacterized protein</fullName>
    </submittedName>
</protein>
<name>A0A7J6JVK3_TOXGO</name>
<comment type="caution">
    <text evidence="1">The sequence shown here is derived from an EMBL/GenBank/DDBJ whole genome shotgun (WGS) entry which is preliminary data.</text>
</comment>
<organism evidence="1 2">
    <name type="scientific">Toxoplasma gondii</name>
    <dbReference type="NCBI Taxonomy" id="5811"/>
    <lineage>
        <taxon>Eukaryota</taxon>
        <taxon>Sar</taxon>
        <taxon>Alveolata</taxon>
        <taxon>Apicomplexa</taxon>
        <taxon>Conoidasida</taxon>
        <taxon>Coccidia</taxon>
        <taxon>Eucoccidiorida</taxon>
        <taxon>Eimeriorina</taxon>
        <taxon>Sarcocystidae</taxon>
        <taxon>Toxoplasma</taxon>
    </lineage>
</organism>
<accession>A0A7J6JVK3</accession>
<dbReference type="AlphaFoldDB" id="A0A7J6JVK3"/>
<proteinExistence type="predicted"/>
<dbReference type="EMBL" id="JAAUHK010000197">
    <property type="protein sequence ID" value="KAF4638336.1"/>
    <property type="molecule type" value="Genomic_DNA"/>
</dbReference>
<keyword evidence="2" id="KW-1185">Reference proteome</keyword>
<gene>
    <name evidence="1" type="ORF">TGRH88_059430</name>
</gene>
<dbReference type="Proteomes" id="UP000557509">
    <property type="component" value="Unassembled WGS sequence"/>
</dbReference>
<evidence type="ECO:0000313" key="1">
    <source>
        <dbReference type="EMBL" id="KAF4638336.1"/>
    </source>
</evidence>
<evidence type="ECO:0000313" key="2">
    <source>
        <dbReference type="Proteomes" id="UP000557509"/>
    </source>
</evidence>
<sequence length="131" mass="15106">MLSFKPSPYGIQRCSTVAEADSPAVKWGKYPNTRLHVAWLNDRRDTQSFPAAPKRLFHREFRVGCDATATTAVWLNYRVATRDPRCCSHKKKQYVIQRYKRAVGSQQRRGGRWRCPGRGPCRSTRLLLISP</sequence>